<dbReference type="GO" id="GO:0008360">
    <property type="term" value="P:regulation of cell shape"/>
    <property type="evidence" value="ECO:0007669"/>
    <property type="project" value="UniProtKB-KW"/>
</dbReference>
<organism evidence="9 10">
    <name type="scientific">Deinococcus ruber</name>
    <dbReference type="NCBI Taxonomy" id="1848197"/>
    <lineage>
        <taxon>Bacteria</taxon>
        <taxon>Thermotogati</taxon>
        <taxon>Deinococcota</taxon>
        <taxon>Deinococci</taxon>
        <taxon>Deinococcales</taxon>
        <taxon>Deinococcaceae</taxon>
        <taxon>Deinococcus</taxon>
    </lineage>
</organism>
<keyword evidence="4" id="KW-0133">Cell shape</keyword>
<evidence type="ECO:0000256" key="4">
    <source>
        <dbReference type="ARBA" id="ARBA00022960"/>
    </source>
</evidence>
<dbReference type="Pfam" id="PF03023">
    <property type="entry name" value="MurJ"/>
    <property type="match status" value="1"/>
</dbReference>
<evidence type="ECO:0000313" key="10">
    <source>
        <dbReference type="Proteomes" id="UP000603865"/>
    </source>
</evidence>
<feature type="transmembrane region" description="Helical" evidence="8">
    <location>
        <begin position="101"/>
        <end position="122"/>
    </location>
</feature>
<keyword evidence="5" id="KW-0573">Peptidoglycan synthesis</keyword>
<dbReference type="GO" id="GO:0009252">
    <property type="term" value="P:peptidoglycan biosynthetic process"/>
    <property type="evidence" value="ECO:0007669"/>
    <property type="project" value="UniProtKB-KW"/>
</dbReference>
<evidence type="ECO:0000313" key="9">
    <source>
        <dbReference type="EMBL" id="GGR04843.1"/>
    </source>
</evidence>
<feature type="transmembrane region" description="Helical" evidence="8">
    <location>
        <begin position="169"/>
        <end position="187"/>
    </location>
</feature>
<reference evidence="9" key="2">
    <citation type="submission" date="2020-09" db="EMBL/GenBank/DDBJ databases">
        <authorList>
            <person name="Sun Q."/>
            <person name="Ohkuma M."/>
        </authorList>
    </citation>
    <scope>NUCLEOTIDE SEQUENCE</scope>
    <source>
        <strain evidence="9">JCM 31311</strain>
    </source>
</reference>
<feature type="transmembrane region" description="Helical" evidence="8">
    <location>
        <begin position="389"/>
        <end position="407"/>
    </location>
</feature>
<dbReference type="InterPro" id="IPR051050">
    <property type="entry name" value="Lipid_II_flippase_MurJ/MviN"/>
</dbReference>
<keyword evidence="7 8" id="KW-0472">Membrane</keyword>
<evidence type="ECO:0000256" key="5">
    <source>
        <dbReference type="ARBA" id="ARBA00022984"/>
    </source>
</evidence>
<sequence>MTVTPPPAPPPTTLPPKKSAGRNIVVVMVGTLGSRLTGIFRQQIINAFPSHLTDAFLLATRVPNTLRELLAEGALVNAFIPVYKGLDTDGRRTLAQAFSGVLIAVNLLLMALGILAAPWIASLLVPPGSPVNFELVVYMTRLLVPFLMLISLSAIAMGLLNADEHFRESSFAPVAFNLASIAVLLVTPKNATWLALGWLIGGFAQLLVQLPSLARFGLLPTPALLGHPAMRRVLVNMAPFTLTAGARQILNFYVQRLLAGPQYPSGTVTGYNNAETLFTLANGLFVVSPALAYFPRFAQQASERDWAGFRALTLTALRLVTFLAAPTSALLVALSGQAVSIFNLSHQLDQSKFRAGSGILEGWALALLPWAINTIMLRTFYARQRVREAVTVSAVGFVAEVLGYRLLTPIFGYFGFGLSTTIVGILVGSTLILMYQRRLGFPLRPLLLHLLKIVPIAALAGLAAWGVSHVLPAPGSFLPGLLGLVVAGGVGGAVYLALALALRLPELQGLLKRVRR</sequence>
<feature type="transmembrane region" description="Helical" evidence="8">
    <location>
        <begin position="274"/>
        <end position="294"/>
    </location>
</feature>
<feature type="transmembrane region" description="Helical" evidence="8">
    <location>
        <begin position="477"/>
        <end position="502"/>
    </location>
</feature>
<accession>A0A918C5I3</accession>
<feature type="transmembrane region" description="Helical" evidence="8">
    <location>
        <begin position="20"/>
        <end position="40"/>
    </location>
</feature>
<dbReference type="GO" id="GO:0005886">
    <property type="term" value="C:plasma membrane"/>
    <property type="evidence" value="ECO:0007669"/>
    <property type="project" value="UniProtKB-SubCell"/>
</dbReference>
<comment type="caution">
    <text evidence="9">The sequence shown here is derived from an EMBL/GenBank/DDBJ whole genome shotgun (WGS) entry which is preliminary data.</text>
</comment>
<keyword evidence="3 8" id="KW-0812">Transmembrane</keyword>
<keyword evidence="6 8" id="KW-1133">Transmembrane helix</keyword>
<dbReference type="RefSeq" id="WP_189089374.1">
    <property type="nucleotide sequence ID" value="NZ_BMQL01000007.1"/>
</dbReference>
<keyword evidence="10" id="KW-1185">Reference proteome</keyword>
<feature type="transmembrane region" description="Helical" evidence="8">
    <location>
        <begin position="315"/>
        <end position="335"/>
    </location>
</feature>
<dbReference type="InterPro" id="IPR004268">
    <property type="entry name" value="MurJ"/>
</dbReference>
<dbReference type="GO" id="GO:0015648">
    <property type="term" value="F:lipid-linked peptidoglycan transporter activity"/>
    <property type="evidence" value="ECO:0007669"/>
    <property type="project" value="TreeGrafter"/>
</dbReference>
<protein>
    <submittedName>
        <fullName evidence="9">Lipid II flippase MurJ</fullName>
    </submittedName>
</protein>
<reference evidence="9" key="1">
    <citation type="journal article" date="2014" name="Int. J. Syst. Evol. Microbiol.">
        <title>Complete genome sequence of Corynebacterium casei LMG S-19264T (=DSM 44701T), isolated from a smear-ripened cheese.</title>
        <authorList>
            <consortium name="US DOE Joint Genome Institute (JGI-PGF)"/>
            <person name="Walter F."/>
            <person name="Albersmeier A."/>
            <person name="Kalinowski J."/>
            <person name="Ruckert C."/>
        </authorList>
    </citation>
    <scope>NUCLEOTIDE SEQUENCE</scope>
    <source>
        <strain evidence="9">JCM 31311</strain>
    </source>
</reference>
<dbReference type="EMBL" id="BMQL01000007">
    <property type="protein sequence ID" value="GGR04843.1"/>
    <property type="molecule type" value="Genomic_DNA"/>
</dbReference>
<dbReference type="PRINTS" id="PR01806">
    <property type="entry name" value="VIRFACTRMVIN"/>
</dbReference>
<evidence type="ECO:0000256" key="8">
    <source>
        <dbReference type="SAM" id="Phobius"/>
    </source>
</evidence>
<evidence type="ECO:0000256" key="3">
    <source>
        <dbReference type="ARBA" id="ARBA00022692"/>
    </source>
</evidence>
<feature type="transmembrane region" description="Helical" evidence="8">
    <location>
        <begin position="355"/>
        <end position="377"/>
    </location>
</feature>
<proteinExistence type="predicted"/>
<dbReference type="PANTHER" id="PTHR47019">
    <property type="entry name" value="LIPID II FLIPPASE MURJ"/>
    <property type="match status" value="1"/>
</dbReference>
<gene>
    <name evidence="9" type="ORF">GCM10008957_17200</name>
</gene>
<evidence type="ECO:0000256" key="1">
    <source>
        <dbReference type="ARBA" id="ARBA00004651"/>
    </source>
</evidence>
<dbReference type="PANTHER" id="PTHR47019:SF1">
    <property type="entry name" value="LIPID II FLIPPASE MURJ"/>
    <property type="match status" value="1"/>
</dbReference>
<evidence type="ECO:0000256" key="7">
    <source>
        <dbReference type="ARBA" id="ARBA00023136"/>
    </source>
</evidence>
<dbReference type="CDD" id="cd13123">
    <property type="entry name" value="MATE_MurJ_like"/>
    <property type="match status" value="1"/>
</dbReference>
<dbReference type="AlphaFoldDB" id="A0A918C5I3"/>
<feature type="transmembrane region" description="Helical" evidence="8">
    <location>
        <begin position="142"/>
        <end position="162"/>
    </location>
</feature>
<dbReference type="GO" id="GO:0034204">
    <property type="term" value="P:lipid translocation"/>
    <property type="evidence" value="ECO:0007669"/>
    <property type="project" value="TreeGrafter"/>
</dbReference>
<dbReference type="NCBIfam" id="TIGR01695">
    <property type="entry name" value="murJ_mviN"/>
    <property type="match status" value="1"/>
</dbReference>
<name>A0A918C5I3_9DEIO</name>
<feature type="transmembrane region" description="Helical" evidence="8">
    <location>
        <begin position="413"/>
        <end position="434"/>
    </location>
</feature>
<keyword evidence="2" id="KW-1003">Cell membrane</keyword>
<evidence type="ECO:0000256" key="6">
    <source>
        <dbReference type="ARBA" id="ARBA00022989"/>
    </source>
</evidence>
<dbReference type="Proteomes" id="UP000603865">
    <property type="component" value="Unassembled WGS sequence"/>
</dbReference>
<evidence type="ECO:0000256" key="2">
    <source>
        <dbReference type="ARBA" id="ARBA00022475"/>
    </source>
</evidence>
<feature type="transmembrane region" description="Helical" evidence="8">
    <location>
        <begin position="446"/>
        <end position="465"/>
    </location>
</feature>
<comment type="subcellular location">
    <subcellularLocation>
        <location evidence="1">Cell membrane</location>
        <topology evidence="1">Multi-pass membrane protein</topology>
    </subcellularLocation>
</comment>